<gene>
    <name evidence="2" type="ORF">GCM10010170_010360</name>
</gene>
<dbReference type="RefSeq" id="WP_344611055.1">
    <property type="nucleotide sequence ID" value="NZ_BAAARV010000006.1"/>
</dbReference>
<keyword evidence="3" id="KW-1185">Reference proteome</keyword>
<accession>A0ABP5SI12</accession>
<reference evidence="3" key="1">
    <citation type="journal article" date="2019" name="Int. J. Syst. Evol. Microbiol.">
        <title>The Global Catalogue of Microorganisms (GCM) 10K type strain sequencing project: providing services to taxonomists for standard genome sequencing and annotation.</title>
        <authorList>
            <consortium name="The Broad Institute Genomics Platform"/>
            <consortium name="The Broad Institute Genome Sequencing Center for Infectious Disease"/>
            <person name="Wu L."/>
            <person name="Ma J."/>
        </authorList>
    </citation>
    <scope>NUCLEOTIDE SEQUENCE [LARGE SCALE GENOMIC DNA]</scope>
    <source>
        <strain evidence="3">JCM 3272</strain>
    </source>
</reference>
<organism evidence="2 3">
    <name type="scientific">Dactylosporangium salmoneum</name>
    <dbReference type="NCBI Taxonomy" id="53361"/>
    <lineage>
        <taxon>Bacteria</taxon>
        <taxon>Bacillati</taxon>
        <taxon>Actinomycetota</taxon>
        <taxon>Actinomycetes</taxon>
        <taxon>Micromonosporales</taxon>
        <taxon>Micromonosporaceae</taxon>
        <taxon>Dactylosporangium</taxon>
    </lineage>
</organism>
<evidence type="ECO:0000313" key="3">
    <source>
        <dbReference type="Proteomes" id="UP001501444"/>
    </source>
</evidence>
<comment type="caution">
    <text evidence="2">The sequence shown here is derived from an EMBL/GenBank/DDBJ whole genome shotgun (WGS) entry which is preliminary data.</text>
</comment>
<sequence>MSTITDTRTAGAGAGPVARPAYKVTGRRVLRSEWAKLWTLRSTWIGLGLGLAGLLVFGSIAAVRYKSLTTAGGTRVGSGEFAHATAVTLTLFGVRFGQLALGVLGVLFAAGEYSTGMIRSTLAAVPRRLPVLWSKAAVYGVVAFVVGVAGAFGGFLIVDAVVSGTPAHMSLSDNGVARALLGAGLYLSLVGVIGAALGMLMRSVAGGISVLVATLLLVPGLLSLLPTSWQDNIGPYLPSNAGESLYALQHDPGMLSAGTGALVLVGWTVLALAGGAYRLVRKDA</sequence>
<feature type="transmembrane region" description="Helical" evidence="1">
    <location>
        <begin position="44"/>
        <end position="65"/>
    </location>
</feature>
<dbReference type="EMBL" id="BAAARV010000006">
    <property type="protein sequence ID" value="GAA2331693.1"/>
    <property type="molecule type" value="Genomic_DNA"/>
</dbReference>
<keyword evidence="1" id="KW-0472">Membrane</keyword>
<feature type="transmembrane region" description="Helical" evidence="1">
    <location>
        <begin position="136"/>
        <end position="157"/>
    </location>
</feature>
<dbReference type="Proteomes" id="UP001501444">
    <property type="component" value="Unassembled WGS sequence"/>
</dbReference>
<evidence type="ECO:0000256" key="1">
    <source>
        <dbReference type="SAM" id="Phobius"/>
    </source>
</evidence>
<feature type="transmembrane region" description="Helical" evidence="1">
    <location>
        <begin position="177"/>
        <end position="197"/>
    </location>
</feature>
<proteinExistence type="predicted"/>
<keyword evidence="1" id="KW-1133">Transmembrane helix</keyword>
<feature type="transmembrane region" description="Helical" evidence="1">
    <location>
        <begin position="204"/>
        <end position="225"/>
    </location>
</feature>
<feature type="transmembrane region" description="Helical" evidence="1">
    <location>
        <begin position="85"/>
        <end position="110"/>
    </location>
</feature>
<evidence type="ECO:0000313" key="2">
    <source>
        <dbReference type="EMBL" id="GAA2331693.1"/>
    </source>
</evidence>
<feature type="transmembrane region" description="Helical" evidence="1">
    <location>
        <begin position="254"/>
        <end position="280"/>
    </location>
</feature>
<keyword evidence="1" id="KW-0812">Transmembrane</keyword>
<name>A0ABP5SI12_9ACTN</name>
<protein>
    <submittedName>
        <fullName evidence="2">ABC transporter permease</fullName>
    </submittedName>
</protein>